<feature type="domain" description="UvrD-like helicase ATP-binding" evidence="11">
    <location>
        <begin position="20"/>
        <end position="297"/>
    </location>
</feature>
<dbReference type="InterPro" id="IPR044876">
    <property type="entry name" value="HRDC_dom_sf"/>
</dbReference>
<dbReference type="InterPro" id="IPR002121">
    <property type="entry name" value="HRDC_dom"/>
</dbReference>
<dbReference type="InterPro" id="IPR013986">
    <property type="entry name" value="DExx_box_DNA_helicase_dom_sf"/>
</dbReference>
<gene>
    <name evidence="12" type="ORF">UFOPK4293_00868</name>
</gene>
<dbReference type="PANTHER" id="PTHR11070">
    <property type="entry name" value="UVRD / RECB / PCRA DNA HELICASE FAMILY MEMBER"/>
    <property type="match status" value="1"/>
</dbReference>
<keyword evidence="3" id="KW-0378">Hydrolase</keyword>
<dbReference type="InterPro" id="IPR014016">
    <property type="entry name" value="UvrD-like_ATP-bd"/>
</dbReference>
<accession>A0A6J7T9E5</accession>
<comment type="catalytic activity">
    <reaction evidence="9">
        <text>ATP + H2O = ADP + phosphate + H(+)</text>
        <dbReference type="Rhea" id="RHEA:13065"/>
        <dbReference type="ChEBI" id="CHEBI:15377"/>
        <dbReference type="ChEBI" id="CHEBI:15378"/>
        <dbReference type="ChEBI" id="CHEBI:30616"/>
        <dbReference type="ChEBI" id="CHEBI:43474"/>
        <dbReference type="ChEBI" id="CHEBI:456216"/>
        <dbReference type="EC" id="5.6.2.4"/>
    </reaction>
</comment>
<dbReference type="AlphaFoldDB" id="A0A6J7T9E5"/>
<evidence type="ECO:0000256" key="1">
    <source>
        <dbReference type="ARBA" id="ARBA00009922"/>
    </source>
</evidence>
<dbReference type="GO" id="GO:0043138">
    <property type="term" value="F:3'-5' DNA helicase activity"/>
    <property type="evidence" value="ECO:0007669"/>
    <property type="project" value="UniProtKB-EC"/>
</dbReference>
<evidence type="ECO:0000256" key="9">
    <source>
        <dbReference type="ARBA" id="ARBA00048988"/>
    </source>
</evidence>
<dbReference type="PROSITE" id="PS51198">
    <property type="entry name" value="UVRD_HELICASE_ATP_BIND"/>
    <property type="match status" value="1"/>
</dbReference>
<dbReference type="Pfam" id="PF00570">
    <property type="entry name" value="HRDC"/>
    <property type="match status" value="1"/>
</dbReference>
<comment type="similarity">
    <text evidence="1">Belongs to the helicase family. UvrD subfamily.</text>
</comment>
<dbReference type="InterPro" id="IPR010997">
    <property type="entry name" value="HRDC-like_sf"/>
</dbReference>
<keyword evidence="6" id="KW-0413">Isomerase</keyword>
<dbReference type="GO" id="GO:0000725">
    <property type="term" value="P:recombinational repair"/>
    <property type="evidence" value="ECO:0007669"/>
    <property type="project" value="TreeGrafter"/>
</dbReference>
<evidence type="ECO:0000313" key="12">
    <source>
        <dbReference type="EMBL" id="CAB5049913.1"/>
    </source>
</evidence>
<evidence type="ECO:0000256" key="8">
    <source>
        <dbReference type="ARBA" id="ARBA00034808"/>
    </source>
</evidence>
<dbReference type="Gene3D" id="1.10.150.80">
    <property type="entry name" value="HRDC domain"/>
    <property type="match status" value="1"/>
</dbReference>
<dbReference type="SUPFAM" id="SSF47819">
    <property type="entry name" value="HRDC-like"/>
    <property type="match status" value="1"/>
</dbReference>
<dbReference type="GO" id="GO:0003677">
    <property type="term" value="F:DNA binding"/>
    <property type="evidence" value="ECO:0007669"/>
    <property type="project" value="UniProtKB-KW"/>
</dbReference>
<dbReference type="PROSITE" id="PS50967">
    <property type="entry name" value="HRDC"/>
    <property type="match status" value="1"/>
</dbReference>
<comment type="catalytic activity">
    <reaction evidence="7">
        <text>Couples ATP hydrolysis with the unwinding of duplex DNA by translocating in the 3'-5' direction.</text>
        <dbReference type="EC" id="5.6.2.4"/>
    </reaction>
</comment>
<dbReference type="Pfam" id="PF13361">
    <property type="entry name" value="UvrD_C"/>
    <property type="match status" value="2"/>
</dbReference>
<sequence length="639" mass="69462">MTFLHSPPTDLAPSPDSVLAGLDAEQRAAVTAPIGIVVVRAGAGSGKTTVLTRRIAWRTLSGTADIEKTLAITFTRHAATEMRTRLNRFNLDGRPTIGTFHAIARRLMLQNLEDRNRRAPVIVNNRSSLMSSCMGDDAKHGGVTDMLAAIDWAHAHMIAPDAAASALASSGMKVPLPALRFTEVFKTYEQTKRKRGVIDLNDFMTSVVHEAAKDPRFAESMRFQFRHISVDEAQDMNPLQYAFLKALLPASPDLFLVGDPNQAIYGFNGADKDLFDSLPGLTTGANVVSLPSNYRCTPEIVAMAVDSLARDGQIANAVSQRPSGAVVQLERCANEISERQLINKLVTRAHSSGRTWSDIAVLVRVNAVADGIRDQLVAAGIPVRSSRKGGAWARAVAAATSLTGRDDLSTWAADILDTGEYAADDADFQIALLVREFLDLHRSGTVDGRTFGSWLATSADIAETDGVEVLTFHSAKGREWQYVIVAGMEKGLLPHRSSRTGAARSEEARLAYVALTRAADELVVTWTDQRDSKTSGPSPFLPTVTTAVPVVDAPPEELRRIARQNVRTDSVEVALEEWRQQKARASRIEPNGVLTTSQLRHLVRDRPTTEEDIAATTDIIFARRYAAELLAVIDSALGR</sequence>
<dbReference type="InterPro" id="IPR000212">
    <property type="entry name" value="DNA_helicase_UvrD/REP"/>
</dbReference>
<evidence type="ECO:0000256" key="6">
    <source>
        <dbReference type="ARBA" id="ARBA00023235"/>
    </source>
</evidence>
<dbReference type="GO" id="GO:0005524">
    <property type="term" value="F:ATP binding"/>
    <property type="evidence" value="ECO:0007669"/>
    <property type="project" value="UniProtKB-KW"/>
</dbReference>
<evidence type="ECO:0000259" key="11">
    <source>
        <dbReference type="PROSITE" id="PS51198"/>
    </source>
</evidence>
<feature type="domain" description="HRDC" evidence="10">
    <location>
        <begin position="565"/>
        <end position="639"/>
    </location>
</feature>
<dbReference type="InterPro" id="IPR014017">
    <property type="entry name" value="DNA_helicase_UvrD-like_C"/>
</dbReference>
<keyword evidence="5" id="KW-0067">ATP-binding</keyword>
<dbReference type="InterPro" id="IPR027417">
    <property type="entry name" value="P-loop_NTPase"/>
</dbReference>
<name>A0A6J7T9E5_9ZZZZ</name>
<dbReference type="Gene3D" id="3.40.50.300">
    <property type="entry name" value="P-loop containing nucleotide triphosphate hydrolases"/>
    <property type="match status" value="3"/>
</dbReference>
<dbReference type="Gene3D" id="1.10.10.160">
    <property type="match status" value="1"/>
</dbReference>
<evidence type="ECO:0000256" key="7">
    <source>
        <dbReference type="ARBA" id="ARBA00034617"/>
    </source>
</evidence>
<dbReference type="GO" id="GO:0016787">
    <property type="term" value="F:hydrolase activity"/>
    <property type="evidence" value="ECO:0007669"/>
    <property type="project" value="UniProtKB-KW"/>
</dbReference>
<evidence type="ECO:0000256" key="5">
    <source>
        <dbReference type="ARBA" id="ARBA00022840"/>
    </source>
</evidence>
<evidence type="ECO:0000256" key="2">
    <source>
        <dbReference type="ARBA" id="ARBA00022741"/>
    </source>
</evidence>
<dbReference type="SUPFAM" id="SSF52540">
    <property type="entry name" value="P-loop containing nucleoside triphosphate hydrolases"/>
    <property type="match status" value="1"/>
</dbReference>
<dbReference type="EMBL" id="CAFBQH010000046">
    <property type="protein sequence ID" value="CAB5049913.1"/>
    <property type="molecule type" value="Genomic_DNA"/>
</dbReference>
<reference evidence="12" key="1">
    <citation type="submission" date="2020-05" db="EMBL/GenBank/DDBJ databases">
        <authorList>
            <person name="Chiriac C."/>
            <person name="Salcher M."/>
            <person name="Ghai R."/>
            <person name="Kavagutti S V."/>
        </authorList>
    </citation>
    <scope>NUCLEOTIDE SEQUENCE</scope>
</reference>
<dbReference type="Pfam" id="PF00580">
    <property type="entry name" value="UvrD-helicase"/>
    <property type="match status" value="1"/>
</dbReference>
<dbReference type="PANTHER" id="PTHR11070:SF59">
    <property type="entry name" value="DNA 3'-5' HELICASE"/>
    <property type="match status" value="1"/>
</dbReference>
<keyword evidence="2" id="KW-0547">Nucleotide-binding</keyword>
<evidence type="ECO:0000256" key="3">
    <source>
        <dbReference type="ARBA" id="ARBA00022801"/>
    </source>
</evidence>
<evidence type="ECO:0000259" key="10">
    <source>
        <dbReference type="PROSITE" id="PS50967"/>
    </source>
</evidence>
<keyword evidence="4" id="KW-0347">Helicase</keyword>
<evidence type="ECO:0000256" key="4">
    <source>
        <dbReference type="ARBA" id="ARBA00022806"/>
    </source>
</evidence>
<proteinExistence type="inferred from homology"/>
<dbReference type="EC" id="5.6.2.4" evidence="8"/>
<organism evidence="12">
    <name type="scientific">freshwater metagenome</name>
    <dbReference type="NCBI Taxonomy" id="449393"/>
    <lineage>
        <taxon>unclassified sequences</taxon>
        <taxon>metagenomes</taxon>
        <taxon>ecological metagenomes</taxon>
    </lineage>
</organism>
<protein>
    <recommendedName>
        <fullName evidence="8">DNA 3'-5' helicase</fullName>
        <ecNumber evidence="8">5.6.2.4</ecNumber>
    </recommendedName>
</protein>
<dbReference type="CDD" id="cd17932">
    <property type="entry name" value="DEXQc_UvrD"/>
    <property type="match status" value="1"/>
</dbReference>